<proteinExistence type="predicted"/>
<dbReference type="GO" id="GO:0003677">
    <property type="term" value="F:DNA binding"/>
    <property type="evidence" value="ECO:0007669"/>
    <property type="project" value="UniProtKB-KW"/>
</dbReference>
<evidence type="ECO:0008006" key="9">
    <source>
        <dbReference type="Google" id="ProtNLM"/>
    </source>
</evidence>
<evidence type="ECO:0000256" key="2">
    <source>
        <dbReference type="ARBA" id="ARBA00022833"/>
    </source>
</evidence>
<keyword evidence="2" id="KW-0862">Zinc</keyword>
<keyword evidence="6" id="KW-0539">Nucleus</keyword>
<dbReference type="EMBL" id="MPGH01000226">
    <property type="protein sequence ID" value="OLN82358.1"/>
    <property type="molecule type" value="Genomic_DNA"/>
</dbReference>
<dbReference type="PANTHER" id="PTHR36206">
    <property type="entry name" value="ASPERCRYPTIN BIOSYNTHESIS CLUSTER-SPECIFIC TRANSCRIPTION REGULATOR ATNN-RELATED"/>
    <property type="match status" value="1"/>
</dbReference>
<evidence type="ECO:0000256" key="5">
    <source>
        <dbReference type="ARBA" id="ARBA00023163"/>
    </source>
</evidence>
<reference evidence="7 8" key="1">
    <citation type="submission" date="2016-11" db="EMBL/GenBank/DDBJ databases">
        <title>Draft Genome Assembly of Colletotrichum chlorophyti a pathogen of herbaceous plants.</title>
        <authorList>
            <person name="Gan P."/>
            <person name="Narusaka M."/>
            <person name="Tsushima A."/>
            <person name="Narusaka Y."/>
            <person name="Takano Y."/>
            <person name="Shirasu K."/>
        </authorList>
    </citation>
    <scope>NUCLEOTIDE SEQUENCE [LARGE SCALE GENOMIC DNA]</scope>
    <source>
        <strain evidence="7 8">NTL11</strain>
    </source>
</reference>
<keyword evidence="1" id="KW-0479">Metal-binding</keyword>
<organism evidence="7 8">
    <name type="scientific">Colletotrichum chlorophyti</name>
    <dbReference type="NCBI Taxonomy" id="708187"/>
    <lineage>
        <taxon>Eukaryota</taxon>
        <taxon>Fungi</taxon>
        <taxon>Dikarya</taxon>
        <taxon>Ascomycota</taxon>
        <taxon>Pezizomycotina</taxon>
        <taxon>Sordariomycetes</taxon>
        <taxon>Hypocreomycetidae</taxon>
        <taxon>Glomerellales</taxon>
        <taxon>Glomerellaceae</taxon>
        <taxon>Colletotrichum</taxon>
    </lineage>
</organism>
<evidence type="ECO:0000256" key="1">
    <source>
        <dbReference type="ARBA" id="ARBA00022723"/>
    </source>
</evidence>
<evidence type="ECO:0000256" key="4">
    <source>
        <dbReference type="ARBA" id="ARBA00023125"/>
    </source>
</evidence>
<dbReference type="GO" id="GO:0008270">
    <property type="term" value="F:zinc ion binding"/>
    <property type="evidence" value="ECO:0007669"/>
    <property type="project" value="InterPro"/>
</dbReference>
<keyword evidence="5" id="KW-0804">Transcription</keyword>
<dbReference type="GO" id="GO:0000981">
    <property type="term" value="F:DNA-binding transcription factor activity, RNA polymerase II-specific"/>
    <property type="evidence" value="ECO:0007669"/>
    <property type="project" value="InterPro"/>
</dbReference>
<dbReference type="OrthoDB" id="2593732at2759"/>
<dbReference type="Proteomes" id="UP000186583">
    <property type="component" value="Unassembled WGS sequence"/>
</dbReference>
<dbReference type="InterPro" id="IPR001138">
    <property type="entry name" value="Zn2Cys6_DnaBD"/>
</dbReference>
<dbReference type="CDD" id="cd00067">
    <property type="entry name" value="GAL4"/>
    <property type="match status" value="1"/>
</dbReference>
<evidence type="ECO:0000256" key="3">
    <source>
        <dbReference type="ARBA" id="ARBA00023015"/>
    </source>
</evidence>
<name>A0A1Q8RDA8_9PEZI</name>
<keyword evidence="4" id="KW-0238">DNA-binding</keyword>
<accession>A0A1Q8RDA8</accession>
<evidence type="ECO:0000256" key="6">
    <source>
        <dbReference type="ARBA" id="ARBA00023242"/>
    </source>
</evidence>
<evidence type="ECO:0000313" key="7">
    <source>
        <dbReference type="EMBL" id="OLN82358.1"/>
    </source>
</evidence>
<dbReference type="AlphaFoldDB" id="A0A1Q8RDA8"/>
<protein>
    <recommendedName>
        <fullName evidence="9">Zn(2)-C6 fungal-type domain-containing protein</fullName>
    </recommendedName>
</protein>
<dbReference type="InterPro" id="IPR052360">
    <property type="entry name" value="Transcr_Regulatory_Proteins"/>
</dbReference>
<dbReference type="STRING" id="708187.A0A1Q8RDA8"/>
<keyword evidence="3" id="KW-0805">Transcription regulation</keyword>
<evidence type="ECO:0000313" key="8">
    <source>
        <dbReference type="Proteomes" id="UP000186583"/>
    </source>
</evidence>
<dbReference type="InterPro" id="IPR021858">
    <property type="entry name" value="Fun_TF"/>
</dbReference>
<dbReference type="Pfam" id="PF11951">
    <property type="entry name" value="Fungal_trans_2"/>
    <property type="match status" value="1"/>
</dbReference>
<sequence>MSLDVSIPGTGVFSIADPARKKSKRTRASAAKCNVYSKTRHLKCDEEKPVCKRCLRDKRKCDRYPDNPHDRRIRRTVISESCSSPPFANTQSCSASSRLRLRSGTHLTPPVNWDIVGSNLERSMFHHVHRCTVTDFGLASPLTKFWSNYILPLAHYSDSVKHAVIALGVAHKAFLENPLHDGEPSDPMMALSNLAARQYQKAITETIQVMADPSSANVRITLICCIVFICFEIVTGRYDNAVQHLKSGSKVLESLRQAAVSNQRSSGSVVSLPDRPLVETVEKYFDQLCDITDLFTCLGLWATKLIETDVIPDLSFFTWPETETENDVKKPFDSFSDARHQLYHVELMFDKYYPDFSPCDEKGCWHAVPIKAPFKFPETIGAKHEWEEALACLEIWCARFELFQKGLPEKLDLKDREELKYLQFAQLSWQVLSKYRKACRLEKADMGELTRIIDMAEDITLSKESTQRPTFSLEAVIVPTVSYICAFCQNPDLERRIIDLLRQMKRRENMWDSQQLASVYEFLLSERLASQWRYEYNWETLPGIAKMMSDLSINGEQLAVTTPLTLL</sequence>
<comment type="caution">
    <text evidence="7">The sequence shown here is derived from an EMBL/GenBank/DDBJ whole genome shotgun (WGS) entry which is preliminary data.</text>
</comment>
<keyword evidence="8" id="KW-1185">Reference proteome</keyword>
<dbReference type="PANTHER" id="PTHR36206:SF12">
    <property type="entry name" value="ASPERCRYPTIN BIOSYNTHESIS CLUSTER-SPECIFIC TRANSCRIPTION REGULATOR ATNN-RELATED"/>
    <property type="match status" value="1"/>
</dbReference>
<gene>
    <name evidence="7" type="ORF">CCHL11_09776</name>
</gene>